<reference evidence="2 3" key="1">
    <citation type="journal article" date="2016" name="Nat. Commun.">
        <title>Thousands of microbial genomes shed light on interconnected biogeochemical processes in an aquifer system.</title>
        <authorList>
            <person name="Anantharaman K."/>
            <person name="Brown C.T."/>
            <person name="Hug L.A."/>
            <person name="Sharon I."/>
            <person name="Castelle C.J."/>
            <person name="Probst A.J."/>
            <person name="Thomas B.C."/>
            <person name="Singh A."/>
            <person name="Wilkins M.J."/>
            <person name="Karaoz U."/>
            <person name="Brodie E.L."/>
            <person name="Williams K.H."/>
            <person name="Hubbard S.S."/>
            <person name="Banfield J.F."/>
        </authorList>
    </citation>
    <scope>NUCLEOTIDE SEQUENCE [LARGE SCALE GENOMIC DNA]</scope>
</reference>
<keyword evidence="1" id="KW-0812">Transmembrane</keyword>
<evidence type="ECO:0008006" key="4">
    <source>
        <dbReference type="Google" id="ProtNLM"/>
    </source>
</evidence>
<protein>
    <recommendedName>
        <fullName evidence="4">Type 4 fimbrial biogenesis protein PilX N-terminal domain-containing protein</fullName>
    </recommendedName>
</protein>
<sequence length="145" mass="15334">MKLNIKKSVNCQLLTVNCKSGQALVTLLVFVSMASVIIAGAVAVAIINTQTTSKFEIGEEALAVAEAGADNAILKILRTPNYSNGSIPHESLIVGNGTAEIDISGPVGNITITSIGQVNNFIRKISVTGTYNNNQFILTSWQQID</sequence>
<organism evidence="2 3">
    <name type="scientific">Candidatus Curtissbacteria bacterium RBG_13_35_7</name>
    <dbReference type="NCBI Taxonomy" id="1797705"/>
    <lineage>
        <taxon>Bacteria</taxon>
        <taxon>Candidatus Curtissiibacteriota</taxon>
    </lineage>
</organism>
<keyword evidence="1" id="KW-1133">Transmembrane helix</keyword>
<name>A0A1F5G1C4_9BACT</name>
<dbReference type="EMBL" id="MFAT01000059">
    <property type="protein sequence ID" value="OGD85670.1"/>
    <property type="molecule type" value="Genomic_DNA"/>
</dbReference>
<gene>
    <name evidence="2" type="ORF">A2164_03090</name>
</gene>
<dbReference type="Proteomes" id="UP000176317">
    <property type="component" value="Unassembled WGS sequence"/>
</dbReference>
<proteinExistence type="predicted"/>
<accession>A0A1F5G1C4</accession>
<evidence type="ECO:0000313" key="2">
    <source>
        <dbReference type="EMBL" id="OGD85670.1"/>
    </source>
</evidence>
<keyword evidence="1" id="KW-0472">Membrane</keyword>
<evidence type="ECO:0000313" key="3">
    <source>
        <dbReference type="Proteomes" id="UP000176317"/>
    </source>
</evidence>
<feature type="transmembrane region" description="Helical" evidence="1">
    <location>
        <begin position="23"/>
        <end position="47"/>
    </location>
</feature>
<dbReference type="AlphaFoldDB" id="A0A1F5G1C4"/>
<comment type="caution">
    <text evidence="2">The sequence shown here is derived from an EMBL/GenBank/DDBJ whole genome shotgun (WGS) entry which is preliminary data.</text>
</comment>
<evidence type="ECO:0000256" key="1">
    <source>
        <dbReference type="SAM" id="Phobius"/>
    </source>
</evidence>